<dbReference type="PROSITE" id="PS51257">
    <property type="entry name" value="PROKAR_LIPOPROTEIN"/>
    <property type="match status" value="1"/>
</dbReference>
<dbReference type="Gene3D" id="2.40.40.10">
    <property type="entry name" value="RlpA-like domain"/>
    <property type="match status" value="1"/>
</dbReference>
<accession>A0A245ZWB0</accession>
<name>A0A245ZWB0_9SPHN</name>
<dbReference type="PANTHER" id="PTHR34183">
    <property type="entry name" value="ENDOLYTIC PEPTIDOGLYCAN TRANSGLYCOSYLASE RLPA"/>
    <property type="match status" value="1"/>
</dbReference>
<proteinExistence type="predicted"/>
<evidence type="ECO:0000256" key="1">
    <source>
        <dbReference type="SAM" id="MobiDB-lite"/>
    </source>
</evidence>
<dbReference type="SUPFAM" id="SSF110997">
    <property type="entry name" value="Sporulation related repeat"/>
    <property type="match status" value="1"/>
</dbReference>
<dbReference type="PANTHER" id="PTHR34183:SF8">
    <property type="entry name" value="ENDOLYTIC PEPTIDOGLYCAN TRANSGLYCOSYLASE RLPA-RELATED"/>
    <property type="match status" value="1"/>
</dbReference>
<reference evidence="3 4" key="1">
    <citation type="submission" date="2017-03" db="EMBL/GenBank/DDBJ databases">
        <title>Genome sequence of Sphingomonas dokdonensis DSM 21029.</title>
        <authorList>
            <person name="Poehlein A."/>
            <person name="Wuebbeler J.H."/>
            <person name="Steinbuechel A."/>
            <person name="Daniel R."/>
        </authorList>
    </citation>
    <scope>NUCLEOTIDE SEQUENCE [LARGE SCALE GENOMIC DNA]</scope>
    <source>
        <strain evidence="3 4">DSM 21029</strain>
    </source>
</reference>
<dbReference type="InterPro" id="IPR036680">
    <property type="entry name" value="SPOR-like_sf"/>
</dbReference>
<dbReference type="Pfam" id="PF05036">
    <property type="entry name" value="SPOR"/>
    <property type="match status" value="1"/>
</dbReference>
<feature type="compositionally biased region" description="Low complexity" evidence="1">
    <location>
        <begin position="194"/>
        <end position="214"/>
    </location>
</feature>
<dbReference type="GO" id="GO:0042834">
    <property type="term" value="F:peptidoglycan binding"/>
    <property type="evidence" value="ECO:0007669"/>
    <property type="project" value="InterPro"/>
</dbReference>
<feature type="region of interest" description="Disordered" evidence="1">
    <location>
        <begin position="278"/>
        <end position="297"/>
    </location>
</feature>
<comment type="caution">
    <text evidence="3">The sequence shown here is derived from an EMBL/GenBank/DDBJ whole genome shotgun (WGS) entry which is preliminary data.</text>
</comment>
<keyword evidence="4" id="KW-1185">Reference proteome</keyword>
<dbReference type="Proteomes" id="UP000197290">
    <property type="component" value="Unassembled WGS sequence"/>
</dbReference>
<dbReference type="AlphaFoldDB" id="A0A245ZWB0"/>
<gene>
    <name evidence="3" type="ORF">SPDO_09160</name>
</gene>
<evidence type="ECO:0000313" key="3">
    <source>
        <dbReference type="EMBL" id="OWK34027.1"/>
    </source>
</evidence>
<protein>
    <submittedName>
        <fullName evidence="3">Rare lipoprotein A</fullName>
    </submittedName>
</protein>
<dbReference type="InterPro" id="IPR007730">
    <property type="entry name" value="SPOR-like_dom"/>
</dbReference>
<evidence type="ECO:0000313" key="4">
    <source>
        <dbReference type="Proteomes" id="UP000197290"/>
    </source>
</evidence>
<feature type="region of interest" description="Disordered" evidence="1">
    <location>
        <begin position="185"/>
        <end position="226"/>
    </location>
</feature>
<feature type="compositionally biased region" description="Basic and acidic residues" evidence="1">
    <location>
        <begin position="278"/>
        <end position="288"/>
    </location>
</feature>
<dbReference type="Gene3D" id="3.30.70.1070">
    <property type="entry name" value="Sporulation related repeat"/>
    <property type="match status" value="1"/>
</dbReference>
<feature type="domain" description="SPOR" evidence="2">
    <location>
        <begin position="229"/>
        <end position="291"/>
    </location>
</feature>
<keyword evidence="3" id="KW-0449">Lipoprotein</keyword>
<dbReference type="EMBL" id="NBBI01000001">
    <property type="protein sequence ID" value="OWK34027.1"/>
    <property type="molecule type" value="Genomic_DNA"/>
</dbReference>
<dbReference type="InterPro" id="IPR036908">
    <property type="entry name" value="RlpA-like_sf"/>
</dbReference>
<organism evidence="3 4">
    <name type="scientific">Sphingomonas dokdonensis</name>
    <dbReference type="NCBI Taxonomy" id="344880"/>
    <lineage>
        <taxon>Bacteria</taxon>
        <taxon>Pseudomonadati</taxon>
        <taxon>Pseudomonadota</taxon>
        <taxon>Alphaproteobacteria</taxon>
        <taxon>Sphingomonadales</taxon>
        <taxon>Sphingomonadaceae</taxon>
        <taxon>Sphingomonas</taxon>
    </lineage>
</organism>
<sequence length="297" mass="29803">MRWSDSARPGLTGLAIAIACHTSVATAQAERQVSVPLPPEAAAASGPAGTSGMGAARYDAVGLAEIARVSEGAAALGEGPITAAHSSLSPGTVAEVTALGCGQTILVLVDRALGPTAPAREIILSPAAARLLVLAGNGDAAVRVRGVVASAADLAALKAGRPAARRLAAPPALLAALRQRLRAPSAEPVTAAQRPAASPPKVASAAPRPAVAKASTVKPTPPPAPRAVQGKYLVQVAALSDAARARALARTLDGHVETAGTLHRVRLGPFVDMKSAQRARDDAKRRGYGDATILTQP</sequence>
<evidence type="ECO:0000259" key="2">
    <source>
        <dbReference type="Pfam" id="PF05036"/>
    </source>
</evidence>